<comment type="subcellular location">
    <subcellularLocation>
        <location evidence="1 5 6">Nucleus</location>
    </subcellularLocation>
</comment>
<dbReference type="InterPro" id="IPR050453">
    <property type="entry name" value="LIM_Homeobox_TF"/>
</dbReference>
<proteinExistence type="predicted"/>
<gene>
    <name evidence="9" type="ORF">TPSB3V08_LOCUS751</name>
</gene>
<feature type="DNA-binding region" description="Homeobox" evidence="5">
    <location>
        <begin position="672"/>
        <end position="695"/>
    </location>
</feature>
<reference evidence="9" key="1">
    <citation type="submission" date="2020-11" db="EMBL/GenBank/DDBJ databases">
        <authorList>
            <person name="Tran Van P."/>
        </authorList>
    </citation>
    <scope>NUCLEOTIDE SEQUENCE</scope>
</reference>
<feature type="domain" description="Homeobox" evidence="8">
    <location>
        <begin position="670"/>
        <end position="694"/>
    </location>
</feature>
<evidence type="ECO:0000313" key="9">
    <source>
        <dbReference type="EMBL" id="CAD7396632.1"/>
    </source>
</evidence>
<dbReference type="InterPro" id="IPR001356">
    <property type="entry name" value="HD"/>
</dbReference>
<evidence type="ECO:0000256" key="4">
    <source>
        <dbReference type="ARBA" id="ARBA00023242"/>
    </source>
</evidence>
<name>A0A7R9CHC2_TIMPO</name>
<feature type="compositionally biased region" description="Basic and acidic residues" evidence="7">
    <location>
        <begin position="315"/>
        <end position="328"/>
    </location>
</feature>
<feature type="compositionally biased region" description="Low complexity" evidence="7">
    <location>
        <begin position="245"/>
        <end position="257"/>
    </location>
</feature>
<keyword evidence="3 5" id="KW-0371">Homeobox</keyword>
<evidence type="ECO:0000256" key="7">
    <source>
        <dbReference type="SAM" id="MobiDB-lite"/>
    </source>
</evidence>
<keyword evidence="4 5" id="KW-0539">Nucleus</keyword>
<dbReference type="AlphaFoldDB" id="A0A7R9CHC2"/>
<organism evidence="9">
    <name type="scientific">Timema poppense</name>
    <name type="common">Walking stick</name>
    <dbReference type="NCBI Taxonomy" id="170557"/>
    <lineage>
        <taxon>Eukaryota</taxon>
        <taxon>Metazoa</taxon>
        <taxon>Ecdysozoa</taxon>
        <taxon>Arthropoda</taxon>
        <taxon>Hexapoda</taxon>
        <taxon>Insecta</taxon>
        <taxon>Pterygota</taxon>
        <taxon>Neoptera</taxon>
        <taxon>Polyneoptera</taxon>
        <taxon>Phasmatodea</taxon>
        <taxon>Timematodea</taxon>
        <taxon>Timematoidea</taxon>
        <taxon>Timematidae</taxon>
        <taxon>Timema</taxon>
    </lineage>
</organism>
<feature type="region of interest" description="Disordered" evidence="7">
    <location>
        <begin position="757"/>
        <end position="812"/>
    </location>
</feature>
<evidence type="ECO:0000256" key="5">
    <source>
        <dbReference type="PROSITE-ProRule" id="PRU00108"/>
    </source>
</evidence>
<dbReference type="PROSITE" id="PS50071">
    <property type="entry name" value="HOMEOBOX_2"/>
    <property type="match status" value="2"/>
</dbReference>
<dbReference type="PANTHER" id="PTHR24208">
    <property type="entry name" value="LIM/HOMEOBOX PROTEIN LHX"/>
    <property type="match status" value="1"/>
</dbReference>
<evidence type="ECO:0000256" key="3">
    <source>
        <dbReference type="ARBA" id="ARBA00023155"/>
    </source>
</evidence>
<feature type="compositionally biased region" description="Gly residues" evidence="7">
    <location>
        <begin position="774"/>
        <end position="792"/>
    </location>
</feature>
<dbReference type="GO" id="GO:0030182">
    <property type="term" value="P:neuron differentiation"/>
    <property type="evidence" value="ECO:0007669"/>
    <property type="project" value="TreeGrafter"/>
</dbReference>
<feature type="compositionally biased region" description="Pro residues" evidence="7">
    <location>
        <begin position="796"/>
        <end position="809"/>
    </location>
</feature>
<feature type="domain" description="Homeobox" evidence="8">
    <location>
        <begin position="334"/>
        <end position="382"/>
    </location>
</feature>
<evidence type="ECO:0000256" key="6">
    <source>
        <dbReference type="RuleBase" id="RU000682"/>
    </source>
</evidence>
<dbReference type="GO" id="GO:0005634">
    <property type="term" value="C:nucleus"/>
    <property type="evidence" value="ECO:0007669"/>
    <property type="project" value="UniProtKB-SubCell"/>
</dbReference>
<dbReference type="Pfam" id="PF00046">
    <property type="entry name" value="Homeodomain"/>
    <property type="match status" value="1"/>
</dbReference>
<dbReference type="EMBL" id="OD000253">
    <property type="protein sequence ID" value="CAD7396632.1"/>
    <property type="molecule type" value="Genomic_DNA"/>
</dbReference>
<dbReference type="SMART" id="SM00389">
    <property type="entry name" value="HOX"/>
    <property type="match status" value="1"/>
</dbReference>
<dbReference type="GO" id="GO:0000977">
    <property type="term" value="F:RNA polymerase II transcription regulatory region sequence-specific DNA binding"/>
    <property type="evidence" value="ECO:0007669"/>
    <property type="project" value="TreeGrafter"/>
</dbReference>
<protein>
    <recommendedName>
        <fullName evidence="8">Homeobox domain-containing protein</fullName>
    </recommendedName>
</protein>
<evidence type="ECO:0000256" key="1">
    <source>
        <dbReference type="ARBA" id="ARBA00004123"/>
    </source>
</evidence>
<dbReference type="GO" id="GO:0000981">
    <property type="term" value="F:DNA-binding transcription factor activity, RNA polymerase II-specific"/>
    <property type="evidence" value="ECO:0007669"/>
    <property type="project" value="TreeGrafter"/>
</dbReference>
<feature type="DNA-binding region" description="Homeobox" evidence="5">
    <location>
        <begin position="336"/>
        <end position="383"/>
    </location>
</feature>
<feature type="region of interest" description="Disordered" evidence="7">
    <location>
        <begin position="232"/>
        <end position="343"/>
    </location>
</feature>
<sequence>MATHIGSHMIKLTNIVWGLDFRTVSYYPFGLYALTLMCNGNLCRDRGLNPGHQHRSDKSFIPLNELEEKPIPVAQWQEDRLPNGGTSIRSQMMPNRSSTFLVKGAGGWACVSDLDSDSSDQEVSCELSVRTKDDMGLLYEKPPPVHPTEIRTSISPSSEVELNTTSALANYATEAGIGKVELEEVKLHLRGGRVEKHLGKTTLSSPDRDSNFDLPVLSSRAQHSYLITDSLLGSGTEDEDDDDNSTSTTATTPGSSSLKHHHHGGMGGGATPETNNNSLTPGDMPPLVGGPGSLNNDSKTGQDDSEDQGSLDGDPETRDSQTENKSPDDGNSGSKRRGPRTTIKAKQLEILKTAFSQTPKPTRHIREQLAKETGLPMRVIQIEHFREIFKVSNGALLNIQRLRNQYVPKKTNIHCNTLYSKDNTAIFRIRCSGLVAEGELVYEVIGTVNSLPLSRFYVALGFPDDSYLRPIWRLGKTGIDHDLEWCFKPPQVFVKDRKSKVEMFQRLRGVREIRKRPPVHPSEIRNHNFSRHITVQFTVEVQVDHITRSRQTALIHVARTLDSLIASLAHKPTPGHGKKRLRGLGRVDGRDGKFIKLFTLNDLCQGGGQLDDMERPGDKSLSPRFEYSLLACVHAKVLTQFTSDHTKLVGEKSTNETDSFVGGIRELLRASRMKSALRMMKVWFQNKRSKERRLKQLTSMGRGPFFGSSRKMRGFPMNLSPGGLDEPPPGFPYFATADGKFEFGYGGPAGFHHEFFPGHHPHQGPPGQPLPFNGPGGPMDQGPGMPMGGEFGGLTPEPPPGFLAQPPPTNEQLLSQRASPEFMSSQGGFSEPQQMQNEGLGTIAAFITALSSEPWGSPKPLQGLLET</sequence>
<dbReference type="InterPro" id="IPR009057">
    <property type="entry name" value="Homeodomain-like_sf"/>
</dbReference>
<evidence type="ECO:0000256" key="2">
    <source>
        <dbReference type="ARBA" id="ARBA00023125"/>
    </source>
</evidence>
<dbReference type="SUPFAM" id="SSF46689">
    <property type="entry name" value="Homeodomain-like"/>
    <property type="match status" value="1"/>
</dbReference>
<dbReference type="Gene3D" id="1.10.10.60">
    <property type="entry name" value="Homeodomain-like"/>
    <property type="match status" value="1"/>
</dbReference>
<dbReference type="CDD" id="cd00086">
    <property type="entry name" value="homeodomain"/>
    <property type="match status" value="1"/>
</dbReference>
<accession>A0A7R9CHC2</accession>
<dbReference type="PANTHER" id="PTHR24208:SF105">
    <property type="entry name" value="DLIM1"/>
    <property type="match status" value="1"/>
</dbReference>
<evidence type="ECO:0000259" key="8">
    <source>
        <dbReference type="PROSITE" id="PS50071"/>
    </source>
</evidence>
<keyword evidence="2 5" id="KW-0238">DNA-binding</keyword>
<feature type="region of interest" description="Disordered" evidence="7">
    <location>
        <begin position="818"/>
        <end position="837"/>
    </location>
</feature>